<evidence type="ECO:0000313" key="2">
    <source>
        <dbReference type="Proteomes" id="UP000009359"/>
    </source>
</evidence>
<sequence length="90" mass="10235">MNAHELMFFSIKICGAVMQFISWKDVTDNIIHLKTEKSQFQTDVFLSILPKLAATLATDPIGDETFICSKSSKKFTKESFGNNIFRKARN</sequence>
<keyword evidence="2" id="KW-1185">Reference proteome</keyword>
<proteinExistence type="predicted"/>
<reference evidence="1 2" key="1">
    <citation type="journal article" date="2013" name="Genome Announc.">
        <title>Whole Genome Sequencing and Comparative Analysis of Bartonella bacilliformis Strain INS, the Causative Agent of Carrion's Disease.</title>
        <authorList>
            <person name="Tarazona D."/>
            <person name="Padilla C."/>
            <person name="Caceres O."/>
            <person name="Montenegro J.D."/>
            <person name="Bailon H."/>
            <person name="Ventura G."/>
            <person name="Mendoza G."/>
            <person name="Anaya E."/>
            <person name="Guio H."/>
        </authorList>
    </citation>
    <scope>NUCLEOTIDE SEQUENCE [LARGE SCALE GENOMIC DNA]</scope>
    <source>
        <strain evidence="1 2">INS</strain>
    </source>
</reference>
<protein>
    <submittedName>
        <fullName evidence="1">Uncharacterized protein</fullName>
    </submittedName>
</protein>
<evidence type="ECO:0000313" key="1">
    <source>
        <dbReference type="EMBL" id="EKS44139.1"/>
    </source>
</evidence>
<gene>
    <name evidence="1" type="ORF">BbINS_03632</name>
</gene>
<comment type="caution">
    <text evidence="1">The sequence shown here is derived from an EMBL/GenBank/DDBJ whole genome shotgun (WGS) entry which is preliminary data.</text>
</comment>
<dbReference type="EMBL" id="AMQK01000011">
    <property type="protein sequence ID" value="EKS44139.1"/>
    <property type="molecule type" value="Genomic_DNA"/>
</dbReference>
<dbReference type="Proteomes" id="UP000009359">
    <property type="component" value="Unassembled WGS sequence"/>
</dbReference>
<name>A0ABP2SMM4_BARBA</name>
<organism evidence="1 2">
    <name type="scientific">Bartonella bacilliformis INS</name>
    <dbReference type="NCBI Taxonomy" id="1206782"/>
    <lineage>
        <taxon>Bacteria</taxon>
        <taxon>Pseudomonadati</taxon>
        <taxon>Pseudomonadota</taxon>
        <taxon>Alphaproteobacteria</taxon>
        <taxon>Hyphomicrobiales</taxon>
        <taxon>Bartonellaceae</taxon>
        <taxon>Bartonella</taxon>
    </lineage>
</organism>
<accession>A0ABP2SMM4</accession>